<name>A0A3N1D040_9ACTN</name>
<keyword evidence="1" id="KW-0732">Signal</keyword>
<proteinExistence type="predicted"/>
<gene>
    <name evidence="2" type="ORF">EDD29_4454</name>
</gene>
<dbReference type="AlphaFoldDB" id="A0A3N1D040"/>
<dbReference type="Proteomes" id="UP000272400">
    <property type="component" value="Unassembled WGS sequence"/>
</dbReference>
<sequence>MKRTIMALSSLFSAALLVLGLAGPASAEVGIYKIGGWNTLQSSNNGLMFSVKSGQCSYEAKFTISAGGTTIGGAKQSSLWVYGHLLPGYPKTSSGKPNCRASMDIQLYNWTTDTFKTTNIVMVPVVYDTHQTTTFDVFTGMTLGDYADYQGWTLMGVTTSVEDLRLTALGTVNGTYGGKFYDIRMCEGGSKVRWDCGWWEKGSI</sequence>
<dbReference type="OrthoDB" id="3539078at2"/>
<reference evidence="2 3" key="1">
    <citation type="submission" date="2018-11" db="EMBL/GenBank/DDBJ databases">
        <title>Sequencing the genomes of 1000 actinobacteria strains.</title>
        <authorList>
            <person name="Klenk H.-P."/>
        </authorList>
    </citation>
    <scope>NUCLEOTIDE SEQUENCE [LARGE SCALE GENOMIC DNA]</scope>
    <source>
        <strain evidence="2 3">DSM 44254</strain>
    </source>
</reference>
<dbReference type="RefSeq" id="WP_148086047.1">
    <property type="nucleotide sequence ID" value="NZ_RJKE01000001.1"/>
</dbReference>
<organism evidence="2 3">
    <name type="scientific">Actinocorallia herbida</name>
    <dbReference type="NCBI Taxonomy" id="58109"/>
    <lineage>
        <taxon>Bacteria</taxon>
        <taxon>Bacillati</taxon>
        <taxon>Actinomycetota</taxon>
        <taxon>Actinomycetes</taxon>
        <taxon>Streptosporangiales</taxon>
        <taxon>Thermomonosporaceae</taxon>
        <taxon>Actinocorallia</taxon>
    </lineage>
</organism>
<evidence type="ECO:0000313" key="3">
    <source>
        <dbReference type="Proteomes" id="UP000272400"/>
    </source>
</evidence>
<evidence type="ECO:0000313" key="2">
    <source>
        <dbReference type="EMBL" id="ROO86872.1"/>
    </source>
</evidence>
<accession>A0A3N1D040</accession>
<evidence type="ECO:0000256" key="1">
    <source>
        <dbReference type="SAM" id="SignalP"/>
    </source>
</evidence>
<protein>
    <submittedName>
        <fullName evidence="2">Uncharacterized protein</fullName>
    </submittedName>
</protein>
<feature type="signal peptide" evidence="1">
    <location>
        <begin position="1"/>
        <end position="27"/>
    </location>
</feature>
<keyword evidence="3" id="KW-1185">Reference proteome</keyword>
<comment type="caution">
    <text evidence="2">The sequence shown here is derived from an EMBL/GenBank/DDBJ whole genome shotgun (WGS) entry which is preliminary data.</text>
</comment>
<dbReference type="EMBL" id="RJKE01000001">
    <property type="protein sequence ID" value="ROO86872.1"/>
    <property type="molecule type" value="Genomic_DNA"/>
</dbReference>
<feature type="chain" id="PRO_5018212676" evidence="1">
    <location>
        <begin position="28"/>
        <end position="204"/>
    </location>
</feature>